<proteinExistence type="predicted"/>
<feature type="compositionally biased region" description="Basic and acidic residues" evidence="2">
    <location>
        <begin position="231"/>
        <end position="241"/>
    </location>
</feature>
<feature type="compositionally biased region" description="Acidic residues" evidence="2">
    <location>
        <begin position="579"/>
        <end position="591"/>
    </location>
</feature>
<feature type="compositionally biased region" description="Low complexity" evidence="2">
    <location>
        <begin position="10"/>
        <end position="23"/>
    </location>
</feature>
<feature type="region of interest" description="Disordered" evidence="2">
    <location>
        <begin position="558"/>
        <end position="614"/>
    </location>
</feature>
<feature type="compositionally biased region" description="Basic and acidic residues" evidence="2">
    <location>
        <begin position="592"/>
        <end position="614"/>
    </location>
</feature>
<reference evidence="3" key="1">
    <citation type="submission" date="2022-10" db="EMBL/GenBank/DDBJ databases">
        <title>Culturing micro-colonial fungi from biological soil crusts in the Mojave desert and describing Neophaeococcomyces mojavensis, and introducing the new genera and species Taxawa tesnikishii.</title>
        <authorList>
            <person name="Kurbessoian T."/>
            <person name="Stajich J.E."/>
        </authorList>
    </citation>
    <scope>NUCLEOTIDE SEQUENCE</scope>
    <source>
        <strain evidence="3">TK_41</strain>
    </source>
</reference>
<evidence type="ECO:0000256" key="2">
    <source>
        <dbReference type="SAM" id="MobiDB-lite"/>
    </source>
</evidence>
<dbReference type="Proteomes" id="UP001172673">
    <property type="component" value="Unassembled WGS sequence"/>
</dbReference>
<feature type="coiled-coil region" evidence="1">
    <location>
        <begin position="481"/>
        <end position="515"/>
    </location>
</feature>
<feature type="compositionally biased region" description="Low complexity" evidence="2">
    <location>
        <begin position="448"/>
        <end position="474"/>
    </location>
</feature>
<evidence type="ECO:0000313" key="3">
    <source>
        <dbReference type="EMBL" id="KAJ9603097.1"/>
    </source>
</evidence>
<evidence type="ECO:0000256" key="1">
    <source>
        <dbReference type="SAM" id="Coils"/>
    </source>
</evidence>
<comment type="caution">
    <text evidence="3">The sequence shown here is derived from an EMBL/GenBank/DDBJ whole genome shotgun (WGS) entry which is preliminary data.</text>
</comment>
<feature type="region of interest" description="Disordered" evidence="2">
    <location>
        <begin position="128"/>
        <end position="148"/>
    </location>
</feature>
<feature type="region of interest" description="Disordered" evidence="2">
    <location>
        <begin position="1"/>
        <end position="24"/>
    </location>
</feature>
<dbReference type="EMBL" id="JAPDRK010000023">
    <property type="protein sequence ID" value="KAJ9603097.1"/>
    <property type="molecule type" value="Genomic_DNA"/>
</dbReference>
<feature type="region of interest" description="Disordered" evidence="2">
    <location>
        <begin position="180"/>
        <end position="251"/>
    </location>
</feature>
<keyword evidence="4" id="KW-1185">Reference proteome</keyword>
<sequence>MPSPNHRATRSGSGSLASTGAALRRGDLKISDPIPFDEAGITFNSPNVVPPTTYLQHPSDATWPRKSAPVQENHVRHVSDVQPHAGTRASANPSLLQSSMASIPSKASLTQKKPGGFRAVIKRMFSSKKHRSVPNDTTGFDYSDSGRLNPVAEQHHRKRLDSAPPLGADFATRGAALTSHSNTYDHPEAVCHDLPPPPRRGRRNTLPSLVFSDKDSGLLPGGLEWLPAHSTDTEHKPKEDTTTDMQFKRRSRSADALNELIRQGPVERPSNQDRAGTIAFWRNSAVQNPVPVLSGQSITVDPAHMLLPVSSAAESQDDRSTMSPMQTFDFGLGNPEKDDISLEQRLGTLEIKIFDFEFALAKLQGHNIPNPRLNPRANPRPFSRGFIHNIFQQNETKLTLGTESSNDLTYLSSFGGEPPLTFLSSPGESPLPSPEAYDMFRPQRASKATTATIRPATARHASPARSRDSSPSSIHIPAHKFEALLELINDEKAARLKLEEQVKELQKEMEVLRTPVYATIREAYPTPSPESSQNTPGTPRQKTLYRTQGFQLDHGLALAPAPAPVPAPAPEISRFSGTEDSDEEEGYEDVYETPREEQRHTFETARDSPKKARA</sequence>
<protein>
    <submittedName>
        <fullName evidence="3">Uncharacterized protein</fullName>
    </submittedName>
</protein>
<organism evidence="3 4">
    <name type="scientific">Cladophialophora chaetospira</name>
    <dbReference type="NCBI Taxonomy" id="386627"/>
    <lineage>
        <taxon>Eukaryota</taxon>
        <taxon>Fungi</taxon>
        <taxon>Dikarya</taxon>
        <taxon>Ascomycota</taxon>
        <taxon>Pezizomycotina</taxon>
        <taxon>Eurotiomycetes</taxon>
        <taxon>Chaetothyriomycetidae</taxon>
        <taxon>Chaetothyriales</taxon>
        <taxon>Herpotrichiellaceae</taxon>
        <taxon>Cladophialophora</taxon>
    </lineage>
</organism>
<accession>A0AA39CCC8</accession>
<gene>
    <name evidence="3" type="ORF">H2200_012392</name>
</gene>
<dbReference type="AlphaFoldDB" id="A0AA39CCC8"/>
<evidence type="ECO:0000313" key="4">
    <source>
        <dbReference type="Proteomes" id="UP001172673"/>
    </source>
</evidence>
<keyword evidence="1" id="KW-0175">Coiled coil</keyword>
<name>A0AA39CCC8_9EURO</name>
<feature type="region of interest" description="Disordered" evidence="2">
    <location>
        <begin position="445"/>
        <end position="474"/>
    </location>
</feature>